<dbReference type="Gramene" id="RZC59159">
    <property type="protein sequence ID" value="RZC59159"/>
    <property type="gene ID" value="C5167_006462"/>
</dbReference>
<evidence type="ECO:0000313" key="2">
    <source>
        <dbReference type="Proteomes" id="UP000316621"/>
    </source>
</evidence>
<accession>A0A4Y7JHC8</accession>
<keyword evidence="2" id="KW-1185">Reference proteome</keyword>
<name>A0A4Y7JHC8_PAPSO</name>
<evidence type="ECO:0000313" key="1">
    <source>
        <dbReference type="EMBL" id="RZC59159.1"/>
    </source>
</evidence>
<gene>
    <name evidence="1" type="ORF">C5167_006462</name>
</gene>
<dbReference type="EMBL" id="CM010718">
    <property type="protein sequence ID" value="RZC59159.1"/>
    <property type="molecule type" value="Genomic_DNA"/>
</dbReference>
<dbReference type="Proteomes" id="UP000316621">
    <property type="component" value="Chromosome 4"/>
</dbReference>
<protein>
    <submittedName>
        <fullName evidence="1">Uncharacterized protein</fullName>
    </submittedName>
</protein>
<proteinExistence type="predicted"/>
<sequence length="44" mass="5005">MDYGASEVQLLGLQLRIEIVLCEVWKEAIAGDVEHTHLVKRLDL</sequence>
<organism evidence="1 2">
    <name type="scientific">Papaver somniferum</name>
    <name type="common">Opium poppy</name>
    <dbReference type="NCBI Taxonomy" id="3469"/>
    <lineage>
        <taxon>Eukaryota</taxon>
        <taxon>Viridiplantae</taxon>
        <taxon>Streptophyta</taxon>
        <taxon>Embryophyta</taxon>
        <taxon>Tracheophyta</taxon>
        <taxon>Spermatophyta</taxon>
        <taxon>Magnoliopsida</taxon>
        <taxon>Ranunculales</taxon>
        <taxon>Papaveraceae</taxon>
        <taxon>Papaveroideae</taxon>
        <taxon>Papaver</taxon>
    </lineage>
</organism>
<dbReference type="AlphaFoldDB" id="A0A4Y7JHC8"/>
<reference evidence="1 2" key="1">
    <citation type="journal article" date="2018" name="Science">
        <title>The opium poppy genome and morphinan production.</title>
        <authorList>
            <person name="Guo L."/>
            <person name="Winzer T."/>
            <person name="Yang X."/>
            <person name="Li Y."/>
            <person name="Ning Z."/>
            <person name="He Z."/>
            <person name="Teodor R."/>
            <person name="Lu Y."/>
            <person name="Bowser T.A."/>
            <person name="Graham I.A."/>
            <person name="Ye K."/>
        </authorList>
    </citation>
    <scope>NUCLEOTIDE SEQUENCE [LARGE SCALE GENOMIC DNA]</scope>
    <source>
        <strain evidence="2">cv. HN1</strain>
        <tissue evidence="1">Leaves</tissue>
    </source>
</reference>